<dbReference type="SUPFAM" id="SSF51445">
    <property type="entry name" value="(Trans)glycosidases"/>
    <property type="match status" value="1"/>
</dbReference>
<feature type="region of interest" description="Disordered" evidence="8">
    <location>
        <begin position="345"/>
        <end position="367"/>
    </location>
</feature>
<keyword evidence="9" id="KW-1133">Transmembrane helix</keyword>
<feature type="transmembrane region" description="Helical" evidence="9">
    <location>
        <begin position="388"/>
        <end position="410"/>
    </location>
</feature>
<evidence type="ECO:0000256" key="2">
    <source>
        <dbReference type="ARBA" id="ARBA00008773"/>
    </source>
</evidence>
<protein>
    <recommendedName>
        <fullName evidence="3">glucan endo-1,3-beta-D-glucosidase</fullName>
        <ecNumber evidence="3">3.2.1.39</ecNumber>
    </recommendedName>
</protein>
<keyword evidence="9" id="KW-0812">Transmembrane</keyword>
<evidence type="ECO:0000313" key="11">
    <source>
        <dbReference type="EMBL" id="PKU84782.1"/>
    </source>
</evidence>
<dbReference type="GO" id="GO:0042973">
    <property type="term" value="F:glucan endo-1,3-beta-D-glucosidase activity"/>
    <property type="evidence" value="ECO:0007669"/>
    <property type="project" value="UniProtKB-EC"/>
</dbReference>
<proteinExistence type="inferred from homology"/>
<reference evidence="11 12" key="2">
    <citation type="journal article" date="2017" name="Nature">
        <title>The Apostasia genome and the evolution of orchids.</title>
        <authorList>
            <person name="Zhang G.Q."/>
            <person name="Liu K.W."/>
            <person name="Li Z."/>
            <person name="Lohaus R."/>
            <person name="Hsiao Y.Y."/>
            <person name="Niu S.C."/>
            <person name="Wang J.Y."/>
            <person name="Lin Y.C."/>
            <person name="Xu Q."/>
            <person name="Chen L.J."/>
            <person name="Yoshida K."/>
            <person name="Fujiwara S."/>
            <person name="Wang Z.W."/>
            <person name="Zhang Y.Q."/>
            <person name="Mitsuda N."/>
            <person name="Wang M."/>
            <person name="Liu G.H."/>
            <person name="Pecoraro L."/>
            <person name="Huang H.X."/>
            <person name="Xiao X.J."/>
            <person name="Lin M."/>
            <person name="Wu X.Y."/>
            <person name="Wu W.L."/>
            <person name="Chen Y.Y."/>
            <person name="Chang S.B."/>
            <person name="Sakamoto S."/>
            <person name="Ohme-Takagi M."/>
            <person name="Yagi M."/>
            <person name="Zeng S.J."/>
            <person name="Shen C.Y."/>
            <person name="Yeh C.M."/>
            <person name="Luo Y.B."/>
            <person name="Tsai W.C."/>
            <person name="Van de Peer Y."/>
            <person name="Liu Z.J."/>
        </authorList>
    </citation>
    <scope>NUCLEOTIDE SEQUENCE [LARGE SCALE GENOMIC DNA]</scope>
    <source>
        <tissue evidence="11">The whole plant</tissue>
    </source>
</reference>
<evidence type="ECO:0000256" key="9">
    <source>
        <dbReference type="SAM" id="Phobius"/>
    </source>
</evidence>
<dbReference type="Pfam" id="PF00332">
    <property type="entry name" value="Glyco_hydro_17"/>
    <property type="match status" value="1"/>
</dbReference>
<dbReference type="GO" id="GO:0005975">
    <property type="term" value="P:carbohydrate metabolic process"/>
    <property type="evidence" value="ECO:0007669"/>
    <property type="project" value="InterPro"/>
</dbReference>
<dbReference type="Gene3D" id="3.20.20.80">
    <property type="entry name" value="Glycosidases"/>
    <property type="match status" value="1"/>
</dbReference>
<dbReference type="EC" id="3.2.1.39" evidence="3"/>
<name>A0A2I0XA54_9ASPA</name>
<evidence type="ECO:0000256" key="5">
    <source>
        <dbReference type="ARBA" id="ARBA00022801"/>
    </source>
</evidence>
<accession>A0A2I0XA54</accession>
<organism evidence="11 12">
    <name type="scientific">Dendrobium catenatum</name>
    <dbReference type="NCBI Taxonomy" id="906689"/>
    <lineage>
        <taxon>Eukaryota</taxon>
        <taxon>Viridiplantae</taxon>
        <taxon>Streptophyta</taxon>
        <taxon>Embryophyta</taxon>
        <taxon>Tracheophyta</taxon>
        <taxon>Spermatophyta</taxon>
        <taxon>Magnoliopsida</taxon>
        <taxon>Liliopsida</taxon>
        <taxon>Asparagales</taxon>
        <taxon>Orchidaceae</taxon>
        <taxon>Epidendroideae</taxon>
        <taxon>Malaxideae</taxon>
        <taxon>Dendrobiinae</taxon>
        <taxon>Dendrobium</taxon>
    </lineage>
</organism>
<reference evidence="11 12" key="1">
    <citation type="journal article" date="2016" name="Sci. Rep.">
        <title>The Dendrobium catenatum Lindl. genome sequence provides insights into polysaccharide synthase, floral development and adaptive evolution.</title>
        <authorList>
            <person name="Zhang G.Q."/>
            <person name="Xu Q."/>
            <person name="Bian C."/>
            <person name="Tsai W.C."/>
            <person name="Yeh C.M."/>
            <person name="Liu K.W."/>
            <person name="Yoshida K."/>
            <person name="Zhang L.S."/>
            <person name="Chang S.B."/>
            <person name="Chen F."/>
            <person name="Shi Y."/>
            <person name="Su Y.Y."/>
            <person name="Zhang Y.Q."/>
            <person name="Chen L.J."/>
            <person name="Yin Y."/>
            <person name="Lin M."/>
            <person name="Huang H."/>
            <person name="Deng H."/>
            <person name="Wang Z.W."/>
            <person name="Zhu S.L."/>
            <person name="Zhao X."/>
            <person name="Deng C."/>
            <person name="Niu S.C."/>
            <person name="Huang J."/>
            <person name="Wang M."/>
            <person name="Liu G.H."/>
            <person name="Yang H.J."/>
            <person name="Xiao X.J."/>
            <person name="Hsiao Y.Y."/>
            <person name="Wu W.L."/>
            <person name="Chen Y.Y."/>
            <person name="Mitsuda N."/>
            <person name="Ohme-Takagi M."/>
            <person name="Luo Y.B."/>
            <person name="Van de Peer Y."/>
            <person name="Liu Z.J."/>
        </authorList>
    </citation>
    <scope>NUCLEOTIDE SEQUENCE [LARGE SCALE GENOMIC DNA]</scope>
    <source>
        <tissue evidence="11">The whole plant</tissue>
    </source>
</reference>
<dbReference type="EMBL" id="KZ502032">
    <property type="protein sequence ID" value="PKU84782.1"/>
    <property type="molecule type" value="Genomic_DNA"/>
</dbReference>
<keyword evidence="6" id="KW-0326">Glycosidase</keyword>
<dbReference type="OrthoDB" id="941679at2759"/>
<evidence type="ECO:0000256" key="7">
    <source>
        <dbReference type="RuleBase" id="RU004335"/>
    </source>
</evidence>
<evidence type="ECO:0000256" key="8">
    <source>
        <dbReference type="SAM" id="MobiDB-lite"/>
    </source>
</evidence>
<evidence type="ECO:0000256" key="6">
    <source>
        <dbReference type="ARBA" id="ARBA00023295"/>
    </source>
</evidence>
<evidence type="ECO:0000256" key="3">
    <source>
        <dbReference type="ARBA" id="ARBA00012780"/>
    </source>
</evidence>
<keyword evidence="12" id="KW-1185">Reference proteome</keyword>
<sequence length="415" mass="43608">MSKTPLFLLFFTLLHGFSPSSSEPYLGVNYGELADNLPPPASTAHLLQSTVFSNLRLYNADPAVISAFSGTGISLLLGVSNSDIPSLAGDPSAAAAWVSTNLLPFLPSTSISAVSVGNEVLNSGDSSLSSLLLPAMQNLHAAIAAAPSAASVKVSTVHSMAVLSQSDPPSAGAFHSDLAATLQPILQFLRDNNSPFMINPYPYFAYRSDPRPETLTFCLFQPGPARYDPGSGIPYTNMFDAQVDAIRAALRAAGFAGQEVVVAETGWPYKGDDNEVGASVENARAYNGNLVAHLRAMTEPVATYIFAMYDEDLKPGPTSERSFGLFRPDLTPTYDAGLINSGSGLGGSSSPVAPGETSKPEEVCVTSTGGTCSRPAVEYLPSAAVGRFVNIFGISLLFGFASVFGVELMVMMHRD</sequence>
<comment type="similarity">
    <text evidence="2 7">Belongs to the glycosyl hydrolase 17 family.</text>
</comment>
<keyword evidence="5" id="KW-0378">Hydrolase</keyword>
<dbReference type="Proteomes" id="UP000233837">
    <property type="component" value="Unassembled WGS sequence"/>
</dbReference>
<evidence type="ECO:0000256" key="4">
    <source>
        <dbReference type="ARBA" id="ARBA00022729"/>
    </source>
</evidence>
<dbReference type="InterPro" id="IPR000490">
    <property type="entry name" value="Glyco_hydro_17"/>
</dbReference>
<keyword evidence="4 10" id="KW-0732">Signal</keyword>
<gene>
    <name evidence="11" type="ORF">MA16_Dca008192</name>
</gene>
<comment type="catalytic activity">
    <reaction evidence="1">
        <text>Hydrolysis of (1-&gt;3)-beta-D-glucosidic linkages in (1-&gt;3)-beta-D-glucans.</text>
        <dbReference type="EC" id="3.2.1.39"/>
    </reaction>
</comment>
<dbReference type="InterPro" id="IPR017853">
    <property type="entry name" value="GH"/>
</dbReference>
<keyword evidence="9" id="KW-0472">Membrane</keyword>
<dbReference type="InterPro" id="IPR044965">
    <property type="entry name" value="Glyco_hydro_17_plant"/>
</dbReference>
<dbReference type="PANTHER" id="PTHR32227">
    <property type="entry name" value="GLUCAN ENDO-1,3-BETA-GLUCOSIDASE BG1-RELATED-RELATED"/>
    <property type="match status" value="1"/>
</dbReference>
<dbReference type="AlphaFoldDB" id="A0A2I0XA54"/>
<feature type="chain" id="PRO_5014128032" description="glucan endo-1,3-beta-D-glucosidase" evidence="10">
    <location>
        <begin position="23"/>
        <end position="415"/>
    </location>
</feature>
<feature type="signal peptide" evidence="10">
    <location>
        <begin position="1"/>
        <end position="22"/>
    </location>
</feature>
<evidence type="ECO:0000313" key="12">
    <source>
        <dbReference type="Proteomes" id="UP000233837"/>
    </source>
</evidence>
<dbReference type="FunFam" id="3.20.20.80:FF:000005">
    <property type="entry name" value="Glucan endo-1,3-beta-glucosidase 14"/>
    <property type="match status" value="1"/>
</dbReference>
<evidence type="ECO:0000256" key="10">
    <source>
        <dbReference type="SAM" id="SignalP"/>
    </source>
</evidence>
<evidence type="ECO:0000256" key="1">
    <source>
        <dbReference type="ARBA" id="ARBA00000382"/>
    </source>
</evidence>